<evidence type="ECO:0000256" key="2">
    <source>
        <dbReference type="ARBA" id="ARBA00007907"/>
    </source>
</evidence>
<dbReference type="OrthoDB" id="19908at2759"/>
<dbReference type="Proteomes" id="UP000001568">
    <property type="component" value="Chromosome 1"/>
</dbReference>
<feature type="non-terminal residue" evidence="10">
    <location>
        <position position="1"/>
    </location>
</feature>
<dbReference type="InterPro" id="IPR004143">
    <property type="entry name" value="BPL_LPL_catalytic"/>
</dbReference>
<dbReference type="KEGG" id="olu:OSTLU_7617"/>
<dbReference type="NCBIfam" id="TIGR00214">
    <property type="entry name" value="lipB"/>
    <property type="match status" value="1"/>
</dbReference>
<protein>
    <recommendedName>
        <fullName evidence="3">lipoyl(octanoyl) transferase</fullName>
        <ecNumber evidence="3">2.3.1.181</ecNumber>
    </recommendedName>
</protein>
<dbReference type="EC" id="2.3.1.181" evidence="3"/>
<dbReference type="InterPro" id="IPR045864">
    <property type="entry name" value="aa-tRNA-synth_II/BPL/LPL"/>
</dbReference>
<dbReference type="UniPathway" id="UPA00538">
    <property type="reaction ID" value="UER00592"/>
</dbReference>
<feature type="active site" description="Acyl-thioester intermediate" evidence="6">
    <location>
        <position position="170"/>
    </location>
</feature>
<feature type="binding site" evidence="7">
    <location>
        <begin position="67"/>
        <end position="74"/>
    </location>
    <ligand>
        <name>substrate</name>
    </ligand>
</feature>
<dbReference type="AlphaFoldDB" id="A4RRP2"/>
<accession>A4RRP2</accession>
<dbReference type="OMA" id="VGTRRCE"/>
<keyword evidence="5" id="KW-0012">Acyltransferase</keyword>
<dbReference type="GeneID" id="4999987"/>
<dbReference type="RefSeq" id="XP_001415604.1">
    <property type="nucleotide sequence ID" value="XM_001415567.1"/>
</dbReference>
<dbReference type="eggNOG" id="KOG0325">
    <property type="taxonomic scope" value="Eukaryota"/>
</dbReference>
<dbReference type="STRING" id="436017.A4RRP2"/>
<feature type="binding site" evidence="7">
    <location>
        <begin position="152"/>
        <end position="154"/>
    </location>
    <ligand>
        <name>substrate</name>
    </ligand>
</feature>
<dbReference type="PANTHER" id="PTHR10993:SF7">
    <property type="entry name" value="LIPOYLTRANSFERASE 2, MITOCHONDRIAL-RELATED"/>
    <property type="match status" value="1"/>
</dbReference>
<evidence type="ECO:0000256" key="1">
    <source>
        <dbReference type="ARBA" id="ARBA00004821"/>
    </source>
</evidence>
<dbReference type="Pfam" id="PF21948">
    <property type="entry name" value="LplA-B_cat"/>
    <property type="match status" value="1"/>
</dbReference>
<feature type="site" description="Lowers pKa of active site Cys" evidence="8">
    <location>
        <position position="136"/>
    </location>
</feature>
<dbReference type="InterPro" id="IPR000544">
    <property type="entry name" value="Octanoyltransferase"/>
</dbReference>
<feature type="non-terminal residue" evidence="10">
    <location>
        <position position="186"/>
    </location>
</feature>
<evidence type="ECO:0000256" key="8">
    <source>
        <dbReference type="PIRSR" id="PIRSR016262-3"/>
    </source>
</evidence>
<proteinExistence type="inferred from homology"/>
<evidence type="ECO:0000256" key="3">
    <source>
        <dbReference type="ARBA" id="ARBA00012334"/>
    </source>
</evidence>
<evidence type="ECO:0000256" key="4">
    <source>
        <dbReference type="ARBA" id="ARBA00022679"/>
    </source>
</evidence>
<dbReference type="HOGENOM" id="CLU_035168_1_3_1"/>
<name>A4RRP2_OSTLU</name>
<evidence type="ECO:0000256" key="7">
    <source>
        <dbReference type="PIRSR" id="PIRSR016262-2"/>
    </source>
</evidence>
<keyword evidence="11" id="KW-1185">Reference proteome</keyword>
<dbReference type="PIRSF" id="PIRSF016262">
    <property type="entry name" value="LPLase"/>
    <property type="match status" value="1"/>
</dbReference>
<dbReference type="PANTHER" id="PTHR10993">
    <property type="entry name" value="OCTANOYLTRANSFERASE"/>
    <property type="match status" value="1"/>
</dbReference>
<reference evidence="10 11" key="1">
    <citation type="journal article" date="2007" name="Proc. Natl. Acad. Sci. U.S.A.">
        <title>The tiny eukaryote Ostreococcus provides genomic insights into the paradox of plankton speciation.</title>
        <authorList>
            <person name="Palenik B."/>
            <person name="Grimwood J."/>
            <person name="Aerts A."/>
            <person name="Rouze P."/>
            <person name="Salamov A."/>
            <person name="Putnam N."/>
            <person name="Dupont C."/>
            <person name="Jorgensen R."/>
            <person name="Derelle E."/>
            <person name="Rombauts S."/>
            <person name="Zhou K."/>
            <person name="Otillar R."/>
            <person name="Merchant S.S."/>
            <person name="Podell S."/>
            <person name="Gaasterland T."/>
            <person name="Napoli C."/>
            <person name="Gendler K."/>
            <person name="Manuell A."/>
            <person name="Tai V."/>
            <person name="Vallon O."/>
            <person name="Piganeau G."/>
            <person name="Jancek S."/>
            <person name="Heijde M."/>
            <person name="Jabbari K."/>
            <person name="Bowler C."/>
            <person name="Lohr M."/>
            <person name="Robbens S."/>
            <person name="Werner G."/>
            <person name="Dubchak I."/>
            <person name="Pazour G.J."/>
            <person name="Ren Q."/>
            <person name="Paulsen I."/>
            <person name="Delwiche C."/>
            <person name="Schmutz J."/>
            <person name="Rokhsar D."/>
            <person name="Van de Peer Y."/>
            <person name="Moreau H."/>
            <person name="Grigoriev I.V."/>
        </authorList>
    </citation>
    <scope>NUCLEOTIDE SEQUENCE [LARGE SCALE GENOMIC DNA]</scope>
    <source>
        <strain evidence="10 11">CCE9901</strain>
    </source>
</reference>
<dbReference type="SUPFAM" id="SSF55681">
    <property type="entry name" value="Class II aaRS and biotin synthetases"/>
    <property type="match status" value="1"/>
</dbReference>
<evidence type="ECO:0000259" key="9">
    <source>
        <dbReference type="PROSITE" id="PS51733"/>
    </source>
</evidence>
<dbReference type="PROSITE" id="PS01313">
    <property type="entry name" value="LIPB"/>
    <property type="match status" value="1"/>
</dbReference>
<dbReference type="InterPro" id="IPR020605">
    <property type="entry name" value="Octanoyltransferase_CS"/>
</dbReference>
<evidence type="ECO:0000256" key="6">
    <source>
        <dbReference type="PIRSR" id="PIRSR016262-1"/>
    </source>
</evidence>
<keyword evidence="4" id="KW-0808">Transferase</keyword>
<comment type="pathway">
    <text evidence="1">Protein modification; protein lipoylation via endogenous pathway; protein N(6)-(lipoyl)lysine from octanoyl-[acyl-carrier-protein]: step 1/2.</text>
</comment>
<evidence type="ECO:0000313" key="11">
    <source>
        <dbReference type="Proteomes" id="UP000001568"/>
    </source>
</evidence>
<dbReference type="PROSITE" id="PS51733">
    <property type="entry name" value="BPL_LPL_CATALYTIC"/>
    <property type="match status" value="1"/>
</dbReference>
<evidence type="ECO:0000256" key="5">
    <source>
        <dbReference type="ARBA" id="ARBA00023315"/>
    </source>
</evidence>
<dbReference type="Gene3D" id="3.30.930.10">
    <property type="entry name" value="Bira Bifunctional Protein, Domain 2"/>
    <property type="match status" value="1"/>
</dbReference>
<organism evidence="10 11">
    <name type="scientific">Ostreococcus lucimarinus (strain CCE9901)</name>
    <dbReference type="NCBI Taxonomy" id="436017"/>
    <lineage>
        <taxon>Eukaryota</taxon>
        <taxon>Viridiplantae</taxon>
        <taxon>Chlorophyta</taxon>
        <taxon>Mamiellophyceae</taxon>
        <taxon>Mamiellales</taxon>
        <taxon>Bathycoccaceae</taxon>
        <taxon>Ostreococcus</taxon>
    </lineage>
</organism>
<dbReference type="EMBL" id="CP000581">
    <property type="protein sequence ID" value="ABO93896.1"/>
    <property type="molecule type" value="Genomic_DNA"/>
</dbReference>
<sequence>LTPYDEAWAWQRGFLERALERGDDANDAAILLQHPPTVTLGAGSTVDNLKFNVDRPPTGFEVRRCERGGEATYHGPGQLVLYPILNLARAPHEADLHWYMRALESVALEAMIELGLDAAKCGRVDGLTGAWCDGHKVAAVGVRARRWVSYHGVALNVCPDLSHFANIIPCGIGDKPVGSVSQLLRG</sequence>
<feature type="domain" description="BPL/LPL catalytic" evidence="9">
    <location>
        <begin position="23"/>
        <end position="186"/>
    </location>
</feature>
<comment type="similarity">
    <text evidence="2">Belongs to the LipB family.</text>
</comment>
<evidence type="ECO:0000313" key="10">
    <source>
        <dbReference type="EMBL" id="ABO93896.1"/>
    </source>
</evidence>
<feature type="binding site" evidence="7">
    <location>
        <begin position="139"/>
        <end position="141"/>
    </location>
    <ligand>
        <name>substrate</name>
    </ligand>
</feature>
<dbReference type="CDD" id="cd16444">
    <property type="entry name" value="LipB"/>
    <property type="match status" value="1"/>
</dbReference>
<gene>
    <name evidence="10" type="ORF">OSTLU_7617</name>
</gene>
<dbReference type="GO" id="GO:0009249">
    <property type="term" value="P:protein lipoylation"/>
    <property type="evidence" value="ECO:0007669"/>
    <property type="project" value="InterPro"/>
</dbReference>
<dbReference type="GO" id="GO:0033819">
    <property type="term" value="F:lipoyl(octanoyl) transferase activity"/>
    <property type="evidence" value="ECO:0007669"/>
    <property type="project" value="UniProtKB-EC"/>
</dbReference>